<comment type="catalytic activity">
    <reaction evidence="1">
        <text>ATP + protein L-histidine = ADP + protein N-phospho-L-histidine.</text>
        <dbReference type="EC" id="2.7.13.3"/>
    </reaction>
</comment>
<dbReference type="SMART" id="SM00073">
    <property type="entry name" value="HPT"/>
    <property type="match status" value="1"/>
</dbReference>
<dbReference type="InterPro" id="IPR037006">
    <property type="entry name" value="CheA-like_homodim_sf"/>
</dbReference>
<dbReference type="SUPFAM" id="SSF47226">
    <property type="entry name" value="Histidine-containing phosphotransfer domain, HPT domain"/>
    <property type="match status" value="2"/>
</dbReference>
<evidence type="ECO:0000256" key="8">
    <source>
        <dbReference type="PROSITE-ProRule" id="PRU00169"/>
    </source>
</evidence>
<dbReference type="Pfam" id="PF01627">
    <property type="entry name" value="Hpt"/>
    <property type="match status" value="1"/>
</dbReference>
<evidence type="ECO:0000259" key="12">
    <source>
        <dbReference type="PROSITE" id="PS50894"/>
    </source>
</evidence>
<dbReference type="Pfam" id="PF02518">
    <property type="entry name" value="HATPase_c"/>
    <property type="match status" value="1"/>
</dbReference>
<dbReference type="SUPFAM" id="SSF50341">
    <property type="entry name" value="CheW-like"/>
    <property type="match status" value="1"/>
</dbReference>
<protein>
    <recommendedName>
        <fullName evidence="2">histidine kinase</fullName>
        <ecNumber evidence="2">2.7.13.3</ecNumber>
    </recommendedName>
</protein>
<dbReference type="InterPro" id="IPR005467">
    <property type="entry name" value="His_kinase_dom"/>
</dbReference>
<keyword evidence="5" id="KW-0418">Kinase</keyword>
<dbReference type="InterPro" id="IPR011006">
    <property type="entry name" value="CheY-like_superfamily"/>
</dbReference>
<evidence type="ECO:0000313" key="14">
    <source>
        <dbReference type="Proteomes" id="UP001464891"/>
    </source>
</evidence>
<dbReference type="SMART" id="SM00448">
    <property type="entry name" value="REC"/>
    <property type="match status" value="1"/>
</dbReference>
<gene>
    <name evidence="13" type="ORF">NC998_18365</name>
</gene>
<dbReference type="EMBL" id="JAMPKM010000012">
    <property type="protein sequence ID" value="MEP0819067.1"/>
    <property type="molecule type" value="Genomic_DNA"/>
</dbReference>
<dbReference type="InterPro" id="IPR036890">
    <property type="entry name" value="HATPase_C_sf"/>
</dbReference>
<dbReference type="PRINTS" id="PR00344">
    <property type="entry name" value="BCTRLSENSOR"/>
</dbReference>
<feature type="domain" description="Histidine kinase" evidence="9">
    <location>
        <begin position="477"/>
        <end position="684"/>
    </location>
</feature>
<dbReference type="InterPro" id="IPR051315">
    <property type="entry name" value="Bact_Chemotaxis_CheA"/>
</dbReference>
<evidence type="ECO:0000256" key="3">
    <source>
        <dbReference type="ARBA" id="ARBA00022553"/>
    </source>
</evidence>
<dbReference type="InterPro" id="IPR036097">
    <property type="entry name" value="HisK_dim/P_sf"/>
</dbReference>
<dbReference type="InterPro" id="IPR002545">
    <property type="entry name" value="CheW-lke_dom"/>
</dbReference>
<dbReference type="InterPro" id="IPR008207">
    <property type="entry name" value="Sig_transdc_His_kin_Hpt_dom"/>
</dbReference>
<dbReference type="Pfam" id="PF00072">
    <property type="entry name" value="Response_reg"/>
    <property type="match status" value="1"/>
</dbReference>
<feature type="domain" description="HPt" evidence="12">
    <location>
        <begin position="2"/>
        <end position="111"/>
    </location>
</feature>
<dbReference type="SMART" id="SM00260">
    <property type="entry name" value="CheW"/>
    <property type="match status" value="1"/>
</dbReference>
<evidence type="ECO:0000256" key="7">
    <source>
        <dbReference type="PROSITE-ProRule" id="PRU00110"/>
    </source>
</evidence>
<dbReference type="InterPro" id="IPR036641">
    <property type="entry name" value="HPT_dom_sf"/>
</dbReference>
<feature type="modified residue" description="4-aspartylphosphate" evidence="8">
    <location>
        <position position="903"/>
    </location>
</feature>
<evidence type="ECO:0000256" key="5">
    <source>
        <dbReference type="ARBA" id="ARBA00022777"/>
    </source>
</evidence>
<dbReference type="InterPro" id="IPR003594">
    <property type="entry name" value="HATPase_dom"/>
</dbReference>
<dbReference type="PANTHER" id="PTHR43395">
    <property type="entry name" value="SENSOR HISTIDINE KINASE CHEA"/>
    <property type="match status" value="1"/>
</dbReference>
<dbReference type="SUPFAM" id="SSF52172">
    <property type="entry name" value="CheY-like"/>
    <property type="match status" value="1"/>
</dbReference>
<evidence type="ECO:0000256" key="1">
    <source>
        <dbReference type="ARBA" id="ARBA00000085"/>
    </source>
</evidence>
<organism evidence="13 14">
    <name type="scientific">Trichocoleus desertorum GB2-A4</name>
    <dbReference type="NCBI Taxonomy" id="2933944"/>
    <lineage>
        <taxon>Bacteria</taxon>
        <taxon>Bacillati</taxon>
        <taxon>Cyanobacteriota</taxon>
        <taxon>Cyanophyceae</taxon>
        <taxon>Leptolyngbyales</taxon>
        <taxon>Trichocoleusaceae</taxon>
        <taxon>Trichocoleus</taxon>
    </lineage>
</organism>
<evidence type="ECO:0000259" key="10">
    <source>
        <dbReference type="PROSITE" id="PS50110"/>
    </source>
</evidence>
<dbReference type="Pfam" id="PF02895">
    <property type="entry name" value="H-kinase_dim"/>
    <property type="match status" value="1"/>
</dbReference>
<accession>A0ABV0JBA6</accession>
<keyword evidence="3 8" id="KW-0597">Phosphoprotein</keyword>
<dbReference type="SMART" id="SM01231">
    <property type="entry name" value="H-kinase_dim"/>
    <property type="match status" value="1"/>
</dbReference>
<evidence type="ECO:0000259" key="11">
    <source>
        <dbReference type="PROSITE" id="PS50851"/>
    </source>
</evidence>
<dbReference type="RefSeq" id="WP_190432135.1">
    <property type="nucleotide sequence ID" value="NZ_JAMPKM010000012.1"/>
</dbReference>
<dbReference type="Gene3D" id="3.40.50.2300">
    <property type="match status" value="1"/>
</dbReference>
<dbReference type="PROSITE" id="PS50109">
    <property type="entry name" value="HIS_KIN"/>
    <property type="match status" value="1"/>
</dbReference>
<reference evidence="13 14" key="1">
    <citation type="submission" date="2022-04" db="EMBL/GenBank/DDBJ databases">
        <title>Positive selection, recombination, and allopatry shape intraspecific diversity of widespread and dominant cyanobacteria.</title>
        <authorList>
            <person name="Wei J."/>
            <person name="Shu W."/>
            <person name="Hu C."/>
        </authorList>
    </citation>
    <scope>NUCLEOTIDE SEQUENCE [LARGE SCALE GENOMIC DNA]</scope>
    <source>
        <strain evidence="13 14">GB2-A4</strain>
    </source>
</reference>
<evidence type="ECO:0000256" key="2">
    <source>
        <dbReference type="ARBA" id="ARBA00012438"/>
    </source>
</evidence>
<evidence type="ECO:0000259" key="9">
    <source>
        <dbReference type="PROSITE" id="PS50109"/>
    </source>
</evidence>
<feature type="modified residue" description="Phosphohistidine" evidence="7">
    <location>
        <position position="52"/>
    </location>
</feature>
<dbReference type="PROSITE" id="PS50110">
    <property type="entry name" value="RESPONSE_REGULATORY"/>
    <property type="match status" value="1"/>
</dbReference>
<feature type="domain" description="CheW-like" evidence="11">
    <location>
        <begin position="686"/>
        <end position="828"/>
    </location>
</feature>
<dbReference type="SUPFAM" id="SSF47384">
    <property type="entry name" value="Homodimeric domain of signal transducing histidine kinase"/>
    <property type="match status" value="1"/>
</dbReference>
<dbReference type="InterPro" id="IPR004105">
    <property type="entry name" value="CheA-like_dim"/>
</dbReference>
<dbReference type="Pfam" id="PF01584">
    <property type="entry name" value="CheW"/>
    <property type="match status" value="1"/>
</dbReference>
<dbReference type="InterPro" id="IPR001789">
    <property type="entry name" value="Sig_transdc_resp-reg_receiver"/>
</dbReference>
<dbReference type="PANTHER" id="PTHR43395:SF1">
    <property type="entry name" value="CHEMOTAXIS PROTEIN CHEA"/>
    <property type="match status" value="1"/>
</dbReference>
<dbReference type="Gene3D" id="1.20.120.160">
    <property type="entry name" value="HPT domain"/>
    <property type="match status" value="1"/>
</dbReference>
<evidence type="ECO:0000256" key="4">
    <source>
        <dbReference type="ARBA" id="ARBA00022679"/>
    </source>
</evidence>
<dbReference type="PROSITE" id="PS50851">
    <property type="entry name" value="CHEW"/>
    <property type="match status" value="1"/>
</dbReference>
<sequence length="977" mass="107673">MNAKDLDRLIGCFIAEAQEFLQILETNLLAIECNPQAHRRSEAVKELFRAAHSIKGSALMFGFEGLSTAAHGLEDCFAILRDRVDLAQLDSPTITALLQGVDCLKTITNSNFQGKAEFLAELQAIAQIKAQLEARYPKVPDPALLPLHAPANYEVIKAIFEHEILTVLNQLEAELSQARPETIPSAVEVLSKIYYQLSGVAGMLQLPEFGRVADTLEALLSSPELSFEQFQQQGWAIAQNLQTARQQILNGQPITVLPQATAIAVPSHRSEPDNLLHERFEAEPSQSQQPQFSAQLPTPLAESRLDQPTVPILDHIGPETPVFAEAATPIPSPSTDSTSFNSWQRLTIRIEVDRLTELVNLVGELVINRTNLEVQGGQLRSEIKHIRRGMAELHQFGGQLREEYDRLSVADWQTAIAPSGLATSPPNSRRSAPSTFDALELDQYTEFHSRAQSVLETTHTVAQTADKLDALVFTFEQSTEQLRRITEQLQSRVMQLRVVPFSRAVDHLPRALRELCLTHHKEVNLLLVGRDTKIDESLLDALREPLVQLLRNALDHGIELPEARVNAGKPPSGQIEISAFQQGGQTIVTVTDDGKGIDPEAIRQQIVARGLVPAEQVQDLSLAELYDFLFWPGFSTTKDVTNLSGRGVGLDIVRSNLRQARGTVKVDSRPGQGTSFILKLPLMLSIAEALMVRIDHNTVAVPLDAIEEILHIQGDQVQMAGNQPMIRWRGEFIRLVRLQDLLHYHPADSDLPSPDPLTQDLIPILVLSAGEGVVAIAVERLMGQQEIVVKPIPAPLSKPKGVVGSTILGNGQVAVILDIDDLVEQFSYQTSQAIAMSDKGPQILAPVPATQPQILVVDDSYTIRQLLALALTRARYRVAQAKDGQDAIEQLQQGLQCDCIIADIEMPRMDGFELLRSLKFNSQFAHIPVAMLTSRSGAKHRKLAQELGAAHYFTKPYNEAQVLEVLAQLLAASRIAL</sequence>
<dbReference type="CDD" id="cd00088">
    <property type="entry name" value="HPT"/>
    <property type="match status" value="1"/>
</dbReference>
<dbReference type="PROSITE" id="PS50894">
    <property type="entry name" value="HPT"/>
    <property type="match status" value="1"/>
</dbReference>
<proteinExistence type="predicted"/>
<dbReference type="SMART" id="SM00387">
    <property type="entry name" value="HATPase_c"/>
    <property type="match status" value="1"/>
</dbReference>
<feature type="domain" description="Response regulatory" evidence="10">
    <location>
        <begin position="853"/>
        <end position="970"/>
    </location>
</feature>
<dbReference type="Gene3D" id="2.30.30.40">
    <property type="entry name" value="SH3 Domains"/>
    <property type="match status" value="1"/>
</dbReference>
<evidence type="ECO:0000313" key="13">
    <source>
        <dbReference type="EMBL" id="MEP0819067.1"/>
    </source>
</evidence>
<dbReference type="SUPFAM" id="SSF55874">
    <property type="entry name" value="ATPase domain of HSP90 chaperone/DNA topoisomerase II/histidine kinase"/>
    <property type="match status" value="1"/>
</dbReference>
<dbReference type="EC" id="2.7.13.3" evidence="2"/>
<dbReference type="Gene3D" id="3.30.565.10">
    <property type="entry name" value="Histidine kinase-like ATPase, C-terminal domain"/>
    <property type="match status" value="1"/>
</dbReference>
<dbReference type="Gene3D" id="1.10.287.560">
    <property type="entry name" value="Histidine kinase CheA-like, homodimeric domain"/>
    <property type="match status" value="1"/>
</dbReference>
<name>A0ABV0JBA6_9CYAN</name>
<evidence type="ECO:0000256" key="6">
    <source>
        <dbReference type="ARBA" id="ARBA00023012"/>
    </source>
</evidence>
<keyword evidence="4" id="KW-0808">Transferase</keyword>
<dbReference type="InterPro" id="IPR004358">
    <property type="entry name" value="Sig_transdc_His_kin-like_C"/>
</dbReference>
<keyword evidence="14" id="KW-1185">Reference proteome</keyword>
<dbReference type="Proteomes" id="UP001464891">
    <property type="component" value="Unassembled WGS sequence"/>
</dbReference>
<dbReference type="InterPro" id="IPR036061">
    <property type="entry name" value="CheW-like_dom_sf"/>
</dbReference>
<keyword evidence="6" id="KW-0902">Two-component regulatory system</keyword>
<comment type="caution">
    <text evidence="13">The sequence shown here is derived from an EMBL/GenBank/DDBJ whole genome shotgun (WGS) entry which is preliminary data.</text>
</comment>